<gene>
    <name evidence="4" type="ORF">GCM10007939_14210</name>
</gene>
<evidence type="ECO:0000313" key="4">
    <source>
        <dbReference type="EMBL" id="GLQ35138.1"/>
    </source>
</evidence>
<organism evidence="4 5">
    <name type="scientific">Amylibacter marinus</name>
    <dbReference type="NCBI Taxonomy" id="1475483"/>
    <lineage>
        <taxon>Bacteria</taxon>
        <taxon>Pseudomonadati</taxon>
        <taxon>Pseudomonadota</taxon>
        <taxon>Alphaproteobacteria</taxon>
        <taxon>Rhodobacterales</taxon>
        <taxon>Paracoccaceae</taxon>
        <taxon>Amylibacter</taxon>
    </lineage>
</organism>
<dbReference type="EMBL" id="BSNN01000004">
    <property type="protein sequence ID" value="GLQ35138.1"/>
    <property type="molecule type" value="Genomic_DNA"/>
</dbReference>
<reference evidence="5" key="1">
    <citation type="journal article" date="2019" name="Int. J. Syst. Evol. Microbiol.">
        <title>The Global Catalogue of Microorganisms (GCM) 10K type strain sequencing project: providing services to taxonomists for standard genome sequencing and annotation.</title>
        <authorList>
            <consortium name="The Broad Institute Genomics Platform"/>
            <consortium name="The Broad Institute Genome Sequencing Center for Infectious Disease"/>
            <person name="Wu L."/>
            <person name="Ma J."/>
        </authorList>
    </citation>
    <scope>NUCLEOTIDE SEQUENCE [LARGE SCALE GENOMIC DNA]</scope>
    <source>
        <strain evidence="5">NBRC 110140</strain>
    </source>
</reference>
<comment type="similarity">
    <text evidence="1">Belongs to the NAD(P)H dehydrogenase (quinone) family.</text>
</comment>
<dbReference type="PANTHER" id="PTHR10204">
    <property type="entry name" value="NAD P H OXIDOREDUCTASE-RELATED"/>
    <property type="match status" value="1"/>
</dbReference>
<dbReference type="PANTHER" id="PTHR10204:SF34">
    <property type="entry name" value="NAD(P)H DEHYDROGENASE [QUINONE] 1 ISOFORM 1"/>
    <property type="match status" value="1"/>
</dbReference>
<dbReference type="Proteomes" id="UP001156694">
    <property type="component" value="Unassembled WGS sequence"/>
</dbReference>
<comment type="caution">
    <text evidence="4">The sequence shown here is derived from an EMBL/GenBank/DDBJ whole genome shotgun (WGS) entry which is preliminary data.</text>
</comment>
<dbReference type="InterPro" id="IPR051545">
    <property type="entry name" value="NAD(P)H_dehydrogenase_qn"/>
</dbReference>
<evidence type="ECO:0000259" key="3">
    <source>
        <dbReference type="Pfam" id="PF02525"/>
    </source>
</evidence>
<dbReference type="RefSeq" id="WP_284377259.1">
    <property type="nucleotide sequence ID" value="NZ_BSNN01000004.1"/>
</dbReference>
<dbReference type="InterPro" id="IPR003680">
    <property type="entry name" value="Flavodoxin_fold"/>
</dbReference>
<accession>A0ABQ5VUM1</accession>
<protein>
    <submittedName>
        <fullName evidence="4">NAD(P)H dehydrogenase (Quinone)</fullName>
    </submittedName>
</protein>
<dbReference type="InterPro" id="IPR029039">
    <property type="entry name" value="Flavoprotein-like_sf"/>
</dbReference>
<evidence type="ECO:0000313" key="5">
    <source>
        <dbReference type="Proteomes" id="UP001156694"/>
    </source>
</evidence>
<evidence type="ECO:0000256" key="2">
    <source>
        <dbReference type="ARBA" id="ARBA00023002"/>
    </source>
</evidence>
<sequence length="196" mass="22068">MSHKRIFVLNGHPATNSVSASLAAAYVSSAQEAGHEVRVTHISEISFDSDFGFGGYQEHKPLEPCLKQFQNDLEWCEHFVMMTPMWWGGLPAKLKGLFDRTLLPGWAFDTRRIKRGMPTPLLTDRTARVFVTSDTPEIFFRLLYHRALFRQIKGQILGFIGIKPTKVTHFSPTTGAQADKIDQWVKVVKGLGSLGH</sequence>
<dbReference type="Pfam" id="PF02525">
    <property type="entry name" value="Flavodoxin_2"/>
    <property type="match status" value="1"/>
</dbReference>
<name>A0ABQ5VUM1_9RHOB</name>
<evidence type="ECO:0000256" key="1">
    <source>
        <dbReference type="ARBA" id="ARBA00006252"/>
    </source>
</evidence>
<keyword evidence="5" id="KW-1185">Reference proteome</keyword>
<dbReference type="Gene3D" id="3.40.50.360">
    <property type="match status" value="1"/>
</dbReference>
<proteinExistence type="inferred from homology"/>
<dbReference type="SUPFAM" id="SSF52218">
    <property type="entry name" value="Flavoproteins"/>
    <property type="match status" value="1"/>
</dbReference>
<feature type="domain" description="Flavodoxin-like fold" evidence="3">
    <location>
        <begin position="4"/>
        <end position="182"/>
    </location>
</feature>
<keyword evidence="2" id="KW-0560">Oxidoreductase</keyword>